<evidence type="ECO:0000313" key="5">
    <source>
        <dbReference type="Proteomes" id="UP000523146"/>
    </source>
</evidence>
<dbReference type="AlphaFoldDB" id="A0A7K5JDS7"/>
<dbReference type="Pfam" id="PF00975">
    <property type="entry name" value="Thioesterase"/>
    <property type="match status" value="1"/>
</dbReference>
<dbReference type="EMBL" id="VXBI01013800">
    <property type="protein sequence ID" value="NWS92068.1"/>
    <property type="molecule type" value="Genomic_DNA"/>
</dbReference>
<gene>
    <name evidence="4" type="primary">Sast</name>
    <name evidence="4" type="ORF">TOXRED_R03908</name>
</gene>
<dbReference type="InterPro" id="IPR029058">
    <property type="entry name" value="AB_hydrolase_fold"/>
</dbReference>
<dbReference type="PANTHER" id="PTHR11487:SF0">
    <property type="entry name" value="S-ACYL FATTY ACID SYNTHASE THIOESTERASE, MEDIUM CHAIN"/>
    <property type="match status" value="1"/>
</dbReference>
<accession>A0A7K5JDS7</accession>
<comment type="similarity">
    <text evidence="1">Belongs to the thioesterase family.</text>
</comment>
<feature type="domain" description="Thioesterase" evidence="3">
    <location>
        <begin position="25"/>
        <end position="246"/>
    </location>
</feature>
<comment type="caution">
    <text evidence="4">The sequence shown here is derived from an EMBL/GenBank/DDBJ whole genome shotgun (WGS) entry which is preliminary data.</text>
</comment>
<evidence type="ECO:0000259" key="3">
    <source>
        <dbReference type="Pfam" id="PF00975"/>
    </source>
</evidence>
<dbReference type="Proteomes" id="UP000523146">
    <property type="component" value="Unassembled WGS sequence"/>
</dbReference>
<feature type="non-terminal residue" evidence="4">
    <location>
        <position position="260"/>
    </location>
</feature>
<feature type="non-terminal residue" evidence="4">
    <location>
        <position position="1"/>
    </location>
</feature>
<keyword evidence="5" id="KW-1185">Reference proteome</keyword>
<dbReference type="SUPFAM" id="SSF53474">
    <property type="entry name" value="alpha/beta-Hydrolases"/>
    <property type="match status" value="1"/>
</dbReference>
<evidence type="ECO:0000256" key="1">
    <source>
        <dbReference type="ARBA" id="ARBA00007169"/>
    </source>
</evidence>
<reference evidence="4 5" key="1">
    <citation type="submission" date="2019-09" db="EMBL/GenBank/DDBJ databases">
        <title>Bird 10,000 Genomes (B10K) Project - Family phase.</title>
        <authorList>
            <person name="Zhang G."/>
        </authorList>
    </citation>
    <scope>NUCLEOTIDE SEQUENCE [LARGE SCALE GENOMIC DNA]</scope>
    <source>
        <strain evidence="4">B10K-DU-002-15</strain>
        <tissue evidence="4">Muscle</tissue>
    </source>
</reference>
<dbReference type="InterPro" id="IPR001031">
    <property type="entry name" value="Thioesterase"/>
</dbReference>
<evidence type="ECO:0000313" key="4">
    <source>
        <dbReference type="EMBL" id="NWS92068.1"/>
    </source>
</evidence>
<dbReference type="GO" id="GO:0016297">
    <property type="term" value="F:fatty acyl-[ACP] hydrolase activity"/>
    <property type="evidence" value="ECO:0007669"/>
    <property type="project" value="UniProtKB-EC"/>
</dbReference>
<sequence length="260" mass="29508">VLFCFFKEMEKLINCVQKKPNALCRLICFPWAGGGTSQLAQWGRLFNDSIEVFCIRPSGRETRLGEPFPKDMASFVKEVTSVLLEELKEKPFAFIGHSLGTYMSFAVALHLKEKYGLEPVHLFMSSAHAPNSAAYLALRSTPVPDRNSDLLACVEMLGGIFELLPDEDIRRNVALTIRREANVFKMFLFEKADMSTPFSCDVTCFRGSDDKIYYVQGWQELSNGDTSFYELPGDHFYLLEPSNESFLIKYITTCIENAEL</sequence>
<dbReference type="EC" id="3.1.2.14" evidence="2"/>
<protein>
    <recommendedName>
        <fullName evidence="2">oleoyl-[acyl-carrier-protein] hydrolase</fullName>
        <ecNumber evidence="2">3.1.2.14</ecNumber>
    </recommendedName>
</protein>
<dbReference type="PANTHER" id="PTHR11487">
    <property type="entry name" value="THIOESTERASE"/>
    <property type="match status" value="1"/>
</dbReference>
<proteinExistence type="inferred from homology"/>
<evidence type="ECO:0000256" key="2">
    <source>
        <dbReference type="ARBA" id="ARBA00012480"/>
    </source>
</evidence>
<dbReference type="GO" id="GO:0032787">
    <property type="term" value="P:monocarboxylic acid metabolic process"/>
    <property type="evidence" value="ECO:0007669"/>
    <property type="project" value="UniProtKB-ARBA"/>
</dbReference>
<organism evidence="4 5">
    <name type="scientific">Toxostoma redivivum</name>
    <name type="common">California thrasher</name>
    <dbReference type="NCBI Taxonomy" id="99882"/>
    <lineage>
        <taxon>Eukaryota</taxon>
        <taxon>Metazoa</taxon>
        <taxon>Chordata</taxon>
        <taxon>Craniata</taxon>
        <taxon>Vertebrata</taxon>
        <taxon>Euteleostomi</taxon>
        <taxon>Archelosauria</taxon>
        <taxon>Archosauria</taxon>
        <taxon>Dinosauria</taxon>
        <taxon>Saurischia</taxon>
        <taxon>Theropoda</taxon>
        <taxon>Coelurosauria</taxon>
        <taxon>Aves</taxon>
        <taxon>Neognathae</taxon>
        <taxon>Neoaves</taxon>
        <taxon>Telluraves</taxon>
        <taxon>Australaves</taxon>
        <taxon>Passeriformes</taxon>
        <taxon>Mimidae</taxon>
        <taxon>Toxostoma</taxon>
    </lineage>
</organism>
<dbReference type="GO" id="GO:0008610">
    <property type="term" value="P:lipid biosynthetic process"/>
    <property type="evidence" value="ECO:0007669"/>
    <property type="project" value="TreeGrafter"/>
</dbReference>
<name>A0A7K5JDS7_TOXRE</name>
<dbReference type="Gene3D" id="3.40.50.1820">
    <property type="entry name" value="alpha/beta hydrolase"/>
    <property type="match status" value="1"/>
</dbReference>
<dbReference type="InterPro" id="IPR012223">
    <property type="entry name" value="TEII"/>
</dbReference>